<evidence type="ECO:0000256" key="7">
    <source>
        <dbReference type="ARBA" id="ARBA00022777"/>
    </source>
</evidence>
<reference evidence="15 16" key="1">
    <citation type="submission" date="2018-04" db="EMBL/GenBank/DDBJ databases">
        <title>The genome of golden apple snail Pomacea canaliculata provides insight into stress tolerance and invasive adaptation.</title>
        <authorList>
            <person name="Liu C."/>
            <person name="Liu B."/>
            <person name="Ren Y."/>
            <person name="Zhang Y."/>
            <person name="Wang H."/>
            <person name="Li S."/>
            <person name="Jiang F."/>
            <person name="Yin L."/>
            <person name="Zhang G."/>
            <person name="Qian W."/>
            <person name="Fan W."/>
        </authorList>
    </citation>
    <scope>NUCLEOTIDE SEQUENCE [LARGE SCALE GENOMIC DNA]</scope>
    <source>
        <strain evidence="15">SZHN2017</strain>
        <tissue evidence="15">Muscle</tissue>
    </source>
</reference>
<comment type="cofactor">
    <cofactor evidence="1 12">
        <name>Mg(2+)</name>
        <dbReference type="ChEBI" id="CHEBI:18420"/>
    </cofactor>
</comment>
<evidence type="ECO:0000256" key="2">
    <source>
        <dbReference type="ARBA" id="ARBA00012411"/>
    </source>
</evidence>
<dbReference type="InterPro" id="IPR017441">
    <property type="entry name" value="Protein_kinase_ATP_BS"/>
</dbReference>
<feature type="compositionally biased region" description="Basic and acidic residues" evidence="13">
    <location>
        <begin position="1347"/>
        <end position="1357"/>
    </location>
</feature>
<evidence type="ECO:0000256" key="1">
    <source>
        <dbReference type="ARBA" id="ARBA00001946"/>
    </source>
</evidence>
<evidence type="ECO:0000256" key="13">
    <source>
        <dbReference type="SAM" id="MobiDB-lite"/>
    </source>
</evidence>
<evidence type="ECO:0000256" key="6">
    <source>
        <dbReference type="ARBA" id="ARBA00022741"/>
    </source>
</evidence>
<dbReference type="GO" id="GO:0004707">
    <property type="term" value="F:MAP kinase activity"/>
    <property type="evidence" value="ECO:0007669"/>
    <property type="project" value="UniProtKB-EC"/>
</dbReference>
<comment type="activity regulation">
    <text evidence="12">Activated by threonine and tyrosine phosphorylation.</text>
</comment>
<dbReference type="PROSITE" id="PS00107">
    <property type="entry name" value="PROTEIN_KINASE_ATP"/>
    <property type="match status" value="1"/>
</dbReference>
<feature type="region of interest" description="Disordered" evidence="13">
    <location>
        <begin position="532"/>
        <end position="563"/>
    </location>
</feature>
<keyword evidence="3 12" id="KW-0723">Serine/threonine-protein kinase</keyword>
<feature type="region of interest" description="Disordered" evidence="13">
    <location>
        <begin position="862"/>
        <end position="897"/>
    </location>
</feature>
<dbReference type="SMART" id="SM00220">
    <property type="entry name" value="S_TKc"/>
    <property type="match status" value="1"/>
</dbReference>
<dbReference type="PROSITE" id="PS00108">
    <property type="entry name" value="PROTEIN_KINASE_ST"/>
    <property type="match status" value="1"/>
</dbReference>
<feature type="compositionally biased region" description="Basic and acidic residues" evidence="13">
    <location>
        <begin position="483"/>
        <end position="492"/>
    </location>
</feature>
<comment type="catalytic activity">
    <reaction evidence="9 12">
        <text>L-threonyl-[protein] + ATP = O-phospho-L-threonyl-[protein] + ADP + H(+)</text>
        <dbReference type="Rhea" id="RHEA:46608"/>
        <dbReference type="Rhea" id="RHEA-COMP:11060"/>
        <dbReference type="Rhea" id="RHEA-COMP:11605"/>
        <dbReference type="ChEBI" id="CHEBI:15378"/>
        <dbReference type="ChEBI" id="CHEBI:30013"/>
        <dbReference type="ChEBI" id="CHEBI:30616"/>
        <dbReference type="ChEBI" id="CHEBI:61977"/>
        <dbReference type="ChEBI" id="CHEBI:456216"/>
        <dbReference type="EC" id="2.7.11.24"/>
    </reaction>
</comment>
<feature type="domain" description="Protein kinase" evidence="14">
    <location>
        <begin position="49"/>
        <end position="341"/>
    </location>
</feature>
<keyword evidence="5 12" id="KW-0808">Transferase</keyword>
<keyword evidence="4" id="KW-0597">Phosphoprotein</keyword>
<evidence type="ECO:0000256" key="4">
    <source>
        <dbReference type="ARBA" id="ARBA00022553"/>
    </source>
</evidence>
<feature type="compositionally biased region" description="Low complexity" evidence="13">
    <location>
        <begin position="650"/>
        <end position="666"/>
    </location>
</feature>
<proteinExistence type="inferred from homology"/>
<sequence length="1357" mass="148969">MSTTPKNLPSQGKTVLKSGDNRAKELEAIQKNLTKRSFNIKFDLDNTGYNPIEKIGIGAYGVVCSAVHTGTNEKVAVKKIPYVFEALAIAKRTYREIKILKHFKHDNIISIREILKPKESYQDFKDIYVVFDLMESDLHRIIYSEQALTEEHIRYFLYQILRGLKYIHSANVVHRDLKPSNLLVNEDCHVRIGDFGMARGVNCKPEEPSHYMTQYVATRWYRAPEILLSLLEYGTAVDMWSVGCIFAEMLGRKHLFPGKDYLHQVKLVLGILGTPSQAVLKNCQNDILCRIIKGLGHRQPMPWTSLFPKASKKALDLLGKMLVINPTERVTVDRALQHPFLSKYHDPDDEPICVPSFEFDFEKELLHMDQNQLREVIYKEIMEFHQPRTPTLSFSACLRPAPKAEDSPDACNVPLNTSLPPSFTDFQNFMSALNQSPTQNGEKTDETLKCESPSITEEVIKCPDNSRNTTPTHQQNQLQQSEIFKKPGDKPTTKKSPVSVDTSNLQLPCPSDVEMLSAQSTDGSKAIVMQTPRTPLVEKQHEPEKDNRSGEKKIGEKKTISEDTKALVKQALLSHRHRTESCGEEDKPRAVTAAQRQREREEKRKKKKDREKMKKIRDKKVVTQTVQLSDADKELLARWAGMQKNQPKETSTQQHQQATSAAASSTGLVYIQPAPANSSSVGQTKSTSNFSPAHPGSSSTSPTNVHSDYVSQVAIIAGPIVMPQGSSGLAQIVGPDNNPVVVSLQGNLVQGQTAIHSLAPISDQQQQNSRSSFLEGGMMPILTLQGQEGNGIHITKEQAEVLKEVLKMTPSAVSGGNHGEGFNSRCSLTPLHVDQALSTASDSQVQAGVTPAGAVFLPSSMTSSASPFSSSQQTSPAVSLPPLALNQRTSSPGFAHSPVSVNVQEESVSAHTNLNRLSLHVQQTHFQTTQPEYGQTGKATMPESSFGCHASTPDSFSRASVTTLSAADIPVVDRPHDPQDLSEFLDRHCTDSQGRVDSTVFHRDTDPIGMMGMKESKSPFSLVTSSQDRTSKQEVYAFSQCGQFSQQIEGTSPSLLHSQDSKVFFSQPAGIQPSYNNSAATPTALSTNTCFSGAVFAGAGGASSMSSVSSVHLSPQQVADSACVHSHNLYMMPRENMQYSHCERPQHEENRKSLSFGHLAAGSTHLADQFSSFVQSTGDYQGMKVPITQSNFDMSECPCFGSHPDLVHAHMVESHSPRRASENSFAVGPGLRVSAPKQDASADLIAMLSKQLSKSQLESIFPPALSLTPRGTGAGYGVGMDLDLLMADTLDTNNSMRAELSPLSSSLLADWLEVTGNISQADLDALEQDFSMQSPVFEPDFSSSNTDSDRHWDTSVM</sequence>
<evidence type="ECO:0000256" key="9">
    <source>
        <dbReference type="ARBA" id="ARBA00047592"/>
    </source>
</evidence>
<evidence type="ECO:0000256" key="8">
    <source>
        <dbReference type="ARBA" id="ARBA00022840"/>
    </source>
</evidence>
<evidence type="ECO:0000256" key="5">
    <source>
        <dbReference type="ARBA" id="ARBA00022679"/>
    </source>
</evidence>
<organism evidence="15 16">
    <name type="scientific">Pomacea canaliculata</name>
    <name type="common">Golden apple snail</name>
    <dbReference type="NCBI Taxonomy" id="400727"/>
    <lineage>
        <taxon>Eukaryota</taxon>
        <taxon>Metazoa</taxon>
        <taxon>Spiralia</taxon>
        <taxon>Lophotrochozoa</taxon>
        <taxon>Mollusca</taxon>
        <taxon>Gastropoda</taxon>
        <taxon>Caenogastropoda</taxon>
        <taxon>Architaenioglossa</taxon>
        <taxon>Ampullarioidea</taxon>
        <taxon>Ampullariidae</taxon>
        <taxon>Pomacea</taxon>
    </lineage>
</organism>
<dbReference type="STRING" id="400727.A0A2T7PDN1"/>
<dbReference type="Pfam" id="PF00069">
    <property type="entry name" value="Pkinase"/>
    <property type="match status" value="1"/>
</dbReference>
<feature type="compositionally biased region" description="Low complexity" evidence="13">
    <location>
        <begin position="862"/>
        <end position="877"/>
    </location>
</feature>
<keyword evidence="16" id="KW-1185">Reference proteome</keyword>
<keyword evidence="6 11" id="KW-0547">Nucleotide-binding</keyword>
<dbReference type="InterPro" id="IPR003527">
    <property type="entry name" value="MAP_kinase_CS"/>
</dbReference>
<feature type="compositionally biased region" description="Basic and acidic residues" evidence="13">
    <location>
        <begin position="579"/>
        <end position="589"/>
    </location>
</feature>
<dbReference type="FunFam" id="1.10.510.10:FF:000013">
    <property type="entry name" value="Mitogen-activated protein kinase"/>
    <property type="match status" value="1"/>
</dbReference>
<protein>
    <recommendedName>
        <fullName evidence="2 12">Mitogen-activated protein kinase</fullName>
        <ecNumber evidence="2 12">2.7.11.24</ecNumber>
    </recommendedName>
</protein>
<comment type="caution">
    <text evidence="15">The sequence shown here is derived from an EMBL/GenBank/DDBJ whole genome shotgun (WGS) entry which is preliminary data.</text>
</comment>
<dbReference type="InterPro" id="IPR050117">
    <property type="entry name" value="MAPK"/>
</dbReference>
<dbReference type="PANTHER" id="PTHR24055">
    <property type="entry name" value="MITOGEN-ACTIVATED PROTEIN KINASE"/>
    <property type="match status" value="1"/>
</dbReference>
<dbReference type="Proteomes" id="UP000245119">
    <property type="component" value="Linkage Group LG4"/>
</dbReference>
<feature type="region of interest" description="Disordered" evidence="13">
    <location>
        <begin position="575"/>
        <end position="620"/>
    </location>
</feature>
<evidence type="ECO:0000259" key="14">
    <source>
        <dbReference type="PROSITE" id="PS50011"/>
    </source>
</evidence>
<dbReference type="SUPFAM" id="SSF56112">
    <property type="entry name" value="Protein kinase-like (PK-like)"/>
    <property type="match status" value="1"/>
</dbReference>
<feature type="compositionally biased region" description="Basic and acidic residues" evidence="13">
    <location>
        <begin position="536"/>
        <end position="563"/>
    </location>
</feature>
<feature type="compositionally biased region" description="Polar residues" evidence="13">
    <location>
        <begin position="465"/>
        <end position="482"/>
    </location>
</feature>
<dbReference type="OrthoDB" id="192887at2759"/>
<dbReference type="EC" id="2.7.11.24" evidence="2 12"/>
<dbReference type="PROSITE" id="PS01351">
    <property type="entry name" value="MAPK"/>
    <property type="match status" value="1"/>
</dbReference>
<feature type="region of interest" description="Disordered" evidence="13">
    <location>
        <begin position="1336"/>
        <end position="1357"/>
    </location>
</feature>
<evidence type="ECO:0000256" key="11">
    <source>
        <dbReference type="PROSITE-ProRule" id="PRU10141"/>
    </source>
</evidence>
<accession>A0A2T7PDN1</accession>
<dbReference type="FunFam" id="3.30.200.20:FF:000028">
    <property type="entry name" value="Mitogen-activated protein kinase"/>
    <property type="match status" value="1"/>
</dbReference>
<dbReference type="CDD" id="cd07855">
    <property type="entry name" value="STKc_ERK5"/>
    <property type="match status" value="1"/>
</dbReference>
<evidence type="ECO:0000313" key="16">
    <source>
        <dbReference type="Proteomes" id="UP000245119"/>
    </source>
</evidence>
<dbReference type="PROSITE" id="PS50011">
    <property type="entry name" value="PROTEIN_KINASE_DOM"/>
    <property type="match status" value="1"/>
</dbReference>
<comment type="catalytic activity">
    <reaction evidence="10">
        <text>L-seryl-[protein] + ATP = O-phospho-L-seryl-[protein] + ADP + H(+)</text>
        <dbReference type="Rhea" id="RHEA:17989"/>
        <dbReference type="Rhea" id="RHEA-COMP:9863"/>
        <dbReference type="Rhea" id="RHEA-COMP:11604"/>
        <dbReference type="ChEBI" id="CHEBI:15378"/>
        <dbReference type="ChEBI" id="CHEBI:29999"/>
        <dbReference type="ChEBI" id="CHEBI:30616"/>
        <dbReference type="ChEBI" id="CHEBI:83421"/>
        <dbReference type="ChEBI" id="CHEBI:456216"/>
        <dbReference type="EC" id="2.7.11.24"/>
    </reaction>
</comment>
<evidence type="ECO:0000313" key="15">
    <source>
        <dbReference type="EMBL" id="PVD31525.1"/>
    </source>
</evidence>
<gene>
    <name evidence="15" type="ORF">C0Q70_06938</name>
</gene>
<keyword evidence="12" id="KW-0460">Magnesium</keyword>
<dbReference type="GO" id="GO:0005524">
    <property type="term" value="F:ATP binding"/>
    <property type="evidence" value="ECO:0007669"/>
    <property type="project" value="UniProtKB-UniRule"/>
</dbReference>
<dbReference type="GO" id="GO:0106310">
    <property type="term" value="F:protein serine kinase activity"/>
    <property type="evidence" value="ECO:0007669"/>
    <property type="project" value="RHEA"/>
</dbReference>
<feature type="binding site" evidence="11">
    <location>
        <position position="79"/>
    </location>
    <ligand>
        <name>ATP</name>
        <dbReference type="ChEBI" id="CHEBI:30616"/>
    </ligand>
</feature>
<feature type="region of interest" description="Disordered" evidence="13">
    <location>
        <begin position="461"/>
        <end position="509"/>
    </location>
</feature>
<dbReference type="InterPro" id="IPR008271">
    <property type="entry name" value="Ser/Thr_kinase_AS"/>
</dbReference>
<evidence type="ECO:0000256" key="10">
    <source>
        <dbReference type="ARBA" id="ARBA00048312"/>
    </source>
</evidence>
<name>A0A2T7PDN1_POMCA</name>
<dbReference type="InterPro" id="IPR011009">
    <property type="entry name" value="Kinase-like_dom_sf"/>
</dbReference>
<dbReference type="InterPro" id="IPR000719">
    <property type="entry name" value="Prot_kinase_dom"/>
</dbReference>
<feature type="compositionally biased region" description="Basic residues" evidence="13">
    <location>
        <begin position="603"/>
        <end position="618"/>
    </location>
</feature>
<comment type="similarity">
    <text evidence="12">Belongs to the protein kinase superfamily. Ser/Thr protein kinase family. MAP kinase subfamily.</text>
</comment>
<evidence type="ECO:0000256" key="12">
    <source>
        <dbReference type="RuleBase" id="RU361165"/>
    </source>
</evidence>
<dbReference type="Gene3D" id="3.30.200.20">
    <property type="entry name" value="Phosphorylase Kinase, domain 1"/>
    <property type="match status" value="1"/>
</dbReference>
<dbReference type="Gene3D" id="1.10.510.10">
    <property type="entry name" value="Transferase(Phosphotransferase) domain 1"/>
    <property type="match status" value="1"/>
</dbReference>
<keyword evidence="8 11" id="KW-0067">ATP-binding</keyword>
<keyword evidence="7 12" id="KW-0418">Kinase</keyword>
<feature type="compositionally biased region" description="Polar residues" evidence="13">
    <location>
        <begin position="494"/>
        <end position="506"/>
    </location>
</feature>
<evidence type="ECO:0000256" key="3">
    <source>
        <dbReference type="ARBA" id="ARBA00022527"/>
    </source>
</evidence>
<feature type="compositionally biased region" description="Polar residues" evidence="13">
    <location>
        <begin position="675"/>
        <end position="705"/>
    </location>
</feature>
<feature type="region of interest" description="Disordered" evidence="13">
    <location>
        <begin position="643"/>
        <end position="705"/>
    </location>
</feature>
<dbReference type="EMBL" id="PZQS01000004">
    <property type="protein sequence ID" value="PVD31525.1"/>
    <property type="molecule type" value="Genomic_DNA"/>
</dbReference>